<evidence type="ECO:0000256" key="2">
    <source>
        <dbReference type="ARBA" id="ARBA00022679"/>
    </source>
</evidence>
<dbReference type="InterPro" id="IPR008271">
    <property type="entry name" value="Ser/Thr_kinase_AS"/>
</dbReference>
<dbReference type="PROSITE" id="PS50011">
    <property type="entry name" value="PROTEIN_KINASE_DOM"/>
    <property type="match status" value="1"/>
</dbReference>
<keyword evidence="3 6" id="KW-0547">Nucleotide-binding</keyword>
<name>A0A7I4YXW0_HAECO</name>
<protein>
    <submittedName>
        <fullName evidence="10">Protein kinase domain-containing protein</fullName>
    </submittedName>
</protein>
<dbReference type="SMART" id="SM00220">
    <property type="entry name" value="S_TKc"/>
    <property type="match status" value="1"/>
</dbReference>
<dbReference type="InterPro" id="IPR027084">
    <property type="entry name" value="Mps1_cat"/>
</dbReference>
<dbReference type="AlphaFoldDB" id="A0A7I4YXW0"/>
<feature type="compositionally biased region" description="Polar residues" evidence="7">
    <location>
        <begin position="72"/>
        <end position="89"/>
    </location>
</feature>
<feature type="compositionally biased region" description="Basic and acidic residues" evidence="7">
    <location>
        <begin position="117"/>
        <end position="140"/>
    </location>
</feature>
<evidence type="ECO:0000256" key="6">
    <source>
        <dbReference type="PROSITE-ProRule" id="PRU10141"/>
    </source>
</evidence>
<dbReference type="InterPro" id="IPR000719">
    <property type="entry name" value="Prot_kinase_dom"/>
</dbReference>
<dbReference type="PANTHER" id="PTHR22974:SF21">
    <property type="entry name" value="DUAL SPECIFICITY PROTEIN KINASE TTK"/>
    <property type="match status" value="1"/>
</dbReference>
<dbReference type="GO" id="GO:0005634">
    <property type="term" value="C:nucleus"/>
    <property type="evidence" value="ECO:0007669"/>
    <property type="project" value="TreeGrafter"/>
</dbReference>
<sequence>MSSSEEANKPPIPLAQRILALQMKNRKKLHMYEASRTSQSEGNKENSLLSTSITARQNKTAPPGHAFDMSKINDSLASAPHNKSSNIPSERNVIYTPLQDRRRPPTPTSAQKQLSAIEERHVEKEHSGNRSRPLEPENRLAMDAPIKSRSKSVGSKEAHRDAIPQSSTGLRPSASTSSLQNKYMVINGHSYIWLSLLGKGGSSRVYEVFDEARCEVCALKVVDLGDDNAARQCYLNEIELLKSLQSSPYVIKMLEYELREEENTLYVVMEKGDIDLATFLKTRRTEIDSSFIRYHWKEMLRCVKVIHDRKIVHSDLKPANFLLVKGTVKLIDFGIAAGIPNDMTGAIKESQMGTLSYMAPEVLQGAGGDGKFKIPLKADVWSLGCILYNLVYGRLPFNMKSQGAKMAAICNPDYVIEFPDCGDSLLVDVLKRCLVREVHQRADVNELLEHRYLTGRRPSPVPSNSLDASECGPELDYLAIAKELQNNTPNTIARRLEELTKGQATRSTDDGRHSNVKKVLDFSP</sequence>
<evidence type="ECO:0000313" key="9">
    <source>
        <dbReference type="Proteomes" id="UP000025227"/>
    </source>
</evidence>
<feature type="region of interest" description="Disordered" evidence="7">
    <location>
        <begin position="499"/>
        <end position="524"/>
    </location>
</feature>
<proteinExistence type="predicted"/>
<organism evidence="9 10">
    <name type="scientific">Haemonchus contortus</name>
    <name type="common">Barber pole worm</name>
    <dbReference type="NCBI Taxonomy" id="6289"/>
    <lineage>
        <taxon>Eukaryota</taxon>
        <taxon>Metazoa</taxon>
        <taxon>Ecdysozoa</taxon>
        <taxon>Nematoda</taxon>
        <taxon>Chromadorea</taxon>
        <taxon>Rhabditida</taxon>
        <taxon>Rhabditina</taxon>
        <taxon>Rhabditomorpha</taxon>
        <taxon>Strongyloidea</taxon>
        <taxon>Trichostrongylidae</taxon>
        <taxon>Haemonchus</taxon>
    </lineage>
</organism>
<dbReference type="SUPFAM" id="SSF56112">
    <property type="entry name" value="Protein kinase-like (PK-like)"/>
    <property type="match status" value="1"/>
</dbReference>
<dbReference type="InterPro" id="IPR011009">
    <property type="entry name" value="Kinase-like_dom_sf"/>
</dbReference>
<dbReference type="GO" id="GO:0033316">
    <property type="term" value="P:meiotic spindle assembly checkpoint signaling"/>
    <property type="evidence" value="ECO:0007669"/>
    <property type="project" value="TreeGrafter"/>
</dbReference>
<dbReference type="GO" id="GO:0004712">
    <property type="term" value="F:protein serine/threonine/tyrosine kinase activity"/>
    <property type="evidence" value="ECO:0007669"/>
    <property type="project" value="TreeGrafter"/>
</dbReference>
<evidence type="ECO:0000259" key="8">
    <source>
        <dbReference type="PROSITE" id="PS50011"/>
    </source>
</evidence>
<dbReference type="GO" id="GO:0000776">
    <property type="term" value="C:kinetochore"/>
    <property type="evidence" value="ECO:0007669"/>
    <property type="project" value="TreeGrafter"/>
</dbReference>
<dbReference type="GO" id="GO:0007094">
    <property type="term" value="P:mitotic spindle assembly checkpoint signaling"/>
    <property type="evidence" value="ECO:0007669"/>
    <property type="project" value="TreeGrafter"/>
</dbReference>
<dbReference type="FunFam" id="3.30.200.20:FF:000131">
    <property type="entry name" value="Dual specificity protein kinase TTK"/>
    <property type="match status" value="1"/>
</dbReference>
<feature type="region of interest" description="Disordered" evidence="7">
    <location>
        <begin position="29"/>
        <end position="175"/>
    </location>
</feature>
<keyword evidence="4" id="KW-0418">Kinase</keyword>
<evidence type="ECO:0000256" key="3">
    <source>
        <dbReference type="ARBA" id="ARBA00022741"/>
    </source>
</evidence>
<dbReference type="GO" id="GO:0034501">
    <property type="term" value="P:protein localization to kinetochore"/>
    <property type="evidence" value="ECO:0007669"/>
    <property type="project" value="TreeGrafter"/>
</dbReference>
<evidence type="ECO:0000313" key="10">
    <source>
        <dbReference type="WBParaSite" id="HCON_00155650-00001"/>
    </source>
</evidence>
<dbReference type="PANTHER" id="PTHR22974">
    <property type="entry name" value="MIXED LINEAGE PROTEIN KINASE"/>
    <property type="match status" value="1"/>
</dbReference>
<keyword evidence="2" id="KW-0808">Transferase</keyword>
<feature type="binding site" evidence="6">
    <location>
        <position position="220"/>
    </location>
    <ligand>
        <name>ATP</name>
        <dbReference type="ChEBI" id="CHEBI:30616"/>
    </ligand>
</feature>
<keyword evidence="5 6" id="KW-0067">ATP-binding</keyword>
<feature type="domain" description="Protein kinase" evidence="8">
    <location>
        <begin position="191"/>
        <end position="453"/>
    </location>
</feature>
<dbReference type="GO" id="GO:0004674">
    <property type="term" value="F:protein serine/threonine kinase activity"/>
    <property type="evidence" value="ECO:0007669"/>
    <property type="project" value="UniProtKB-KW"/>
</dbReference>
<dbReference type="Gene3D" id="3.30.200.20">
    <property type="entry name" value="Phosphorylase Kinase, domain 1"/>
    <property type="match status" value="1"/>
</dbReference>
<dbReference type="PROSITE" id="PS00107">
    <property type="entry name" value="PROTEIN_KINASE_ATP"/>
    <property type="match status" value="1"/>
</dbReference>
<accession>A0A7I4YXW0</accession>
<dbReference type="OMA" id="QKMHAIL"/>
<dbReference type="Pfam" id="PF00069">
    <property type="entry name" value="Pkinase"/>
    <property type="match status" value="1"/>
</dbReference>
<dbReference type="GO" id="GO:0005524">
    <property type="term" value="F:ATP binding"/>
    <property type="evidence" value="ECO:0007669"/>
    <property type="project" value="UniProtKB-UniRule"/>
</dbReference>
<keyword evidence="9" id="KW-1185">Reference proteome</keyword>
<dbReference type="Proteomes" id="UP000025227">
    <property type="component" value="Unplaced"/>
</dbReference>
<dbReference type="CDD" id="cd14131">
    <property type="entry name" value="PKc_Mps1"/>
    <property type="match status" value="1"/>
</dbReference>
<reference evidence="10" key="1">
    <citation type="submission" date="2020-12" db="UniProtKB">
        <authorList>
            <consortium name="WormBaseParasite"/>
        </authorList>
    </citation>
    <scope>IDENTIFICATION</scope>
    <source>
        <strain evidence="10">MHco3</strain>
    </source>
</reference>
<dbReference type="Gene3D" id="1.10.510.10">
    <property type="entry name" value="Transferase(Phosphotransferase) domain 1"/>
    <property type="match status" value="1"/>
</dbReference>
<dbReference type="OrthoDB" id="20524at2759"/>
<evidence type="ECO:0000256" key="7">
    <source>
        <dbReference type="SAM" id="MobiDB-lite"/>
    </source>
</evidence>
<dbReference type="InterPro" id="IPR017441">
    <property type="entry name" value="Protein_kinase_ATP_BS"/>
</dbReference>
<dbReference type="PROSITE" id="PS00108">
    <property type="entry name" value="PROTEIN_KINASE_ST"/>
    <property type="match status" value="1"/>
</dbReference>
<feature type="compositionally biased region" description="Polar residues" evidence="7">
    <location>
        <begin position="35"/>
        <end position="60"/>
    </location>
</feature>
<feature type="compositionally biased region" description="Polar residues" evidence="7">
    <location>
        <begin position="164"/>
        <end position="175"/>
    </location>
</feature>
<evidence type="ECO:0000256" key="5">
    <source>
        <dbReference type="ARBA" id="ARBA00022840"/>
    </source>
</evidence>
<evidence type="ECO:0000256" key="4">
    <source>
        <dbReference type="ARBA" id="ARBA00022777"/>
    </source>
</evidence>
<keyword evidence="1" id="KW-0723">Serine/threonine-protein kinase</keyword>
<evidence type="ECO:0000256" key="1">
    <source>
        <dbReference type="ARBA" id="ARBA00022527"/>
    </source>
</evidence>
<dbReference type="WBParaSite" id="HCON_00155650-00001">
    <property type="protein sequence ID" value="HCON_00155650-00001"/>
    <property type="gene ID" value="HCON_00155650"/>
</dbReference>
<dbReference type="GO" id="GO:0098813">
    <property type="term" value="P:nuclear chromosome segregation"/>
    <property type="evidence" value="ECO:0007669"/>
    <property type="project" value="UniProtKB-ARBA"/>
</dbReference>